<feature type="transmembrane region" description="Helical" evidence="1">
    <location>
        <begin position="247"/>
        <end position="274"/>
    </location>
</feature>
<sequence length="276" mass="30313">MIDNHADVAAQPTLRSRAPAYSVMQECLRIQATAPPQSAAARLFGQNPLHPEARSWYRGALGEIEVAEVLSKLGSDWTVLHAVPVGSGSSDIDHVVIGPAGVFTINTKNHTGKIFVAGGTLSVNGHKTDHIRNSLHEAGRASRLLSISAGTPVRVTPLIVLVSTEPIKKGRTKPKVTVLPSNWLSRWLKRRPRILSEQSIERYAKLAEQRGTWHAQPVVFDDTLRHVQRFQRLQHEIALARQRNRTWIAMATLLPIAMAIVLIAVLPGVIMAGLNH</sequence>
<keyword evidence="1" id="KW-0472">Membrane</keyword>
<evidence type="ECO:0000313" key="3">
    <source>
        <dbReference type="EMBL" id="TFC18748.1"/>
    </source>
</evidence>
<dbReference type="EMBL" id="SOFP01000019">
    <property type="protein sequence ID" value="TFC18748.1"/>
    <property type="molecule type" value="Genomic_DNA"/>
</dbReference>
<dbReference type="Pfam" id="PF08378">
    <property type="entry name" value="NERD"/>
    <property type="match status" value="1"/>
</dbReference>
<evidence type="ECO:0000259" key="2">
    <source>
        <dbReference type="PROSITE" id="PS50965"/>
    </source>
</evidence>
<evidence type="ECO:0000256" key="1">
    <source>
        <dbReference type="SAM" id="Phobius"/>
    </source>
</evidence>
<feature type="domain" description="NERD" evidence="2">
    <location>
        <begin position="58"/>
        <end position="168"/>
    </location>
</feature>
<reference evidence="3 4" key="1">
    <citation type="submission" date="2019-03" db="EMBL/GenBank/DDBJ databases">
        <title>Genomics of glacier-inhabiting Cryobacterium strains.</title>
        <authorList>
            <person name="Liu Q."/>
            <person name="Xin Y.-H."/>
        </authorList>
    </citation>
    <scope>NUCLEOTIDE SEQUENCE [LARGE SCALE GENOMIC DNA]</scope>
    <source>
        <strain evidence="3 4">MDT1-3</strain>
    </source>
</reference>
<dbReference type="PROSITE" id="PS50965">
    <property type="entry name" value="NERD"/>
    <property type="match status" value="1"/>
</dbReference>
<name>A0A4R8WVB5_9MICO</name>
<proteinExistence type="predicted"/>
<protein>
    <submittedName>
        <fullName evidence="3">NERD domain-containing protein</fullName>
    </submittedName>
</protein>
<dbReference type="Proteomes" id="UP000298412">
    <property type="component" value="Unassembled WGS sequence"/>
</dbReference>
<accession>A0A4R8WVB5</accession>
<gene>
    <name evidence="3" type="ORF">E3O19_04310</name>
</gene>
<keyword evidence="1" id="KW-1133">Transmembrane helix</keyword>
<dbReference type="InterPro" id="IPR011528">
    <property type="entry name" value="NERD"/>
</dbReference>
<dbReference type="AlphaFoldDB" id="A0A4R8WVB5"/>
<organism evidence="3 4">
    <name type="scientific">Cryobacterium algoritolerans</name>
    <dbReference type="NCBI Taxonomy" id="1259184"/>
    <lineage>
        <taxon>Bacteria</taxon>
        <taxon>Bacillati</taxon>
        <taxon>Actinomycetota</taxon>
        <taxon>Actinomycetes</taxon>
        <taxon>Micrococcales</taxon>
        <taxon>Microbacteriaceae</taxon>
        <taxon>Cryobacterium</taxon>
    </lineage>
</organism>
<evidence type="ECO:0000313" key="4">
    <source>
        <dbReference type="Proteomes" id="UP000298412"/>
    </source>
</evidence>
<dbReference type="RefSeq" id="WP_241981180.1">
    <property type="nucleotide sequence ID" value="NZ_SOFP01000019.1"/>
</dbReference>
<comment type="caution">
    <text evidence="3">The sequence shown here is derived from an EMBL/GenBank/DDBJ whole genome shotgun (WGS) entry which is preliminary data.</text>
</comment>
<keyword evidence="4" id="KW-1185">Reference proteome</keyword>
<keyword evidence="1" id="KW-0812">Transmembrane</keyword>